<dbReference type="InterPro" id="IPR003594">
    <property type="entry name" value="HATPase_dom"/>
</dbReference>
<comment type="caution">
    <text evidence="8">The sequence shown here is derived from an EMBL/GenBank/DDBJ whole genome shotgun (WGS) entry which is preliminary data.</text>
</comment>
<dbReference type="PRINTS" id="PR00344">
    <property type="entry name" value="BCTRLSENSOR"/>
</dbReference>
<dbReference type="InterPro" id="IPR005467">
    <property type="entry name" value="His_kinase_dom"/>
</dbReference>
<proteinExistence type="predicted"/>
<comment type="catalytic activity">
    <reaction evidence="1">
        <text>ATP + protein L-histidine = ADP + protein N-phospho-L-histidine.</text>
        <dbReference type="EC" id="2.7.13.3"/>
    </reaction>
</comment>
<evidence type="ECO:0000256" key="5">
    <source>
        <dbReference type="ARBA" id="ARBA00022777"/>
    </source>
</evidence>
<reference evidence="8" key="1">
    <citation type="journal article" date="2014" name="Front. Microbiol.">
        <title>High frequency of phylogenetically diverse reductive dehalogenase-homologous genes in deep subseafloor sedimentary metagenomes.</title>
        <authorList>
            <person name="Kawai M."/>
            <person name="Futagami T."/>
            <person name="Toyoda A."/>
            <person name="Takaki Y."/>
            <person name="Nishi S."/>
            <person name="Hori S."/>
            <person name="Arai W."/>
            <person name="Tsubouchi T."/>
            <person name="Morono Y."/>
            <person name="Uchiyama I."/>
            <person name="Ito T."/>
            <person name="Fujiyama A."/>
            <person name="Inagaki F."/>
            <person name="Takami H."/>
        </authorList>
    </citation>
    <scope>NUCLEOTIDE SEQUENCE</scope>
    <source>
        <strain evidence="8">Expedition CK06-06</strain>
    </source>
</reference>
<dbReference type="InterPro" id="IPR036890">
    <property type="entry name" value="HATPase_C_sf"/>
</dbReference>
<dbReference type="GO" id="GO:0005524">
    <property type="term" value="F:ATP binding"/>
    <property type="evidence" value="ECO:0007669"/>
    <property type="project" value="UniProtKB-KW"/>
</dbReference>
<evidence type="ECO:0000256" key="1">
    <source>
        <dbReference type="ARBA" id="ARBA00000085"/>
    </source>
</evidence>
<keyword evidence="3" id="KW-0808">Transferase</keyword>
<feature type="domain" description="Histidine kinase" evidence="7">
    <location>
        <begin position="1"/>
        <end position="151"/>
    </location>
</feature>
<accession>X0ZX18</accession>
<dbReference type="Gene3D" id="3.30.565.10">
    <property type="entry name" value="Histidine kinase-like ATPase, C-terminal domain"/>
    <property type="match status" value="1"/>
</dbReference>
<evidence type="ECO:0000313" key="8">
    <source>
        <dbReference type="EMBL" id="GAG52601.1"/>
    </source>
</evidence>
<name>X0ZX18_9ZZZZ</name>
<dbReference type="PROSITE" id="PS50109">
    <property type="entry name" value="HIS_KIN"/>
    <property type="match status" value="1"/>
</dbReference>
<evidence type="ECO:0000259" key="7">
    <source>
        <dbReference type="PROSITE" id="PS50109"/>
    </source>
</evidence>
<keyword evidence="6" id="KW-0067">ATP-binding</keyword>
<feature type="non-terminal residue" evidence="8">
    <location>
        <position position="1"/>
    </location>
</feature>
<evidence type="ECO:0000256" key="2">
    <source>
        <dbReference type="ARBA" id="ARBA00012438"/>
    </source>
</evidence>
<gene>
    <name evidence="8" type="ORF">S01H1_77749</name>
</gene>
<keyword evidence="5" id="KW-0418">Kinase</keyword>
<evidence type="ECO:0000256" key="6">
    <source>
        <dbReference type="ARBA" id="ARBA00022840"/>
    </source>
</evidence>
<protein>
    <recommendedName>
        <fullName evidence="2">histidine kinase</fullName>
        <ecNumber evidence="2">2.7.13.3</ecNumber>
    </recommendedName>
</protein>
<dbReference type="InterPro" id="IPR004358">
    <property type="entry name" value="Sig_transdc_His_kin-like_C"/>
</dbReference>
<dbReference type="AlphaFoldDB" id="X0ZX18"/>
<dbReference type="EMBL" id="BARS01052276">
    <property type="protein sequence ID" value="GAG52601.1"/>
    <property type="molecule type" value="Genomic_DNA"/>
</dbReference>
<dbReference type="SUPFAM" id="SSF55874">
    <property type="entry name" value="ATPase domain of HSP90 chaperone/DNA topoisomerase II/histidine kinase"/>
    <property type="match status" value="1"/>
</dbReference>
<sequence length="158" mass="16889">LADLTEVVLTFASLIEKSLAEKHIELDLQLNPAPVVPVRVDWMHTVLGNLLDNAEEAMPAGGRVNIEVGADAKSVWVKFSDEGVGIKPQEWQRIFEPFYTTKGLTGAGQQNKAGLGLAVVHGLVKEMGGEIDVSSTPGHGASFRVRFARPDADASGKS</sequence>
<dbReference type="SMART" id="SM00387">
    <property type="entry name" value="HATPase_c"/>
    <property type="match status" value="1"/>
</dbReference>
<organism evidence="8">
    <name type="scientific">marine sediment metagenome</name>
    <dbReference type="NCBI Taxonomy" id="412755"/>
    <lineage>
        <taxon>unclassified sequences</taxon>
        <taxon>metagenomes</taxon>
        <taxon>ecological metagenomes</taxon>
    </lineage>
</organism>
<evidence type="ECO:0000256" key="4">
    <source>
        <dbReference type="ARBA" id="ARBA00022741"/>
    </source>
</evidence>
<dbReference type="InterPro" id="IPR050980">
    <property type="entry name" value="2C_sensor_his_kinase"/>
</dbReference>
<keyword evidence="4" id="KW-0547">Nucleotide-binding</keyword>
<evidence type="ECO:0000256" key="3">
    <source>
        <dbReference type="ARBA" id="ARBA00022679"/>
    </source>
</evidence>
<dbReference type="CDD" id="cd00075">
    <property type="entry name" value="HATPase"/>
    <property type="match status" value="1"/>
</dbReference>
<dbReference type="Pfam" id="PF02518">
    <property type="entry name" value="HATPase_c"/>
    <property type="match status" value="1"/>
</dbReference>
<dbReference type="EC" id="2.7.13.3" evidence="2"/>
<dbReference type="PANTHER" id="PTHR44936">
    <property type="entry name" value="SENSOR PROTEIN CREC"/>
    <property type="match status" value="1"/>
</dbReference>
<dbReference type="PANTHER" id="PTHR44936:SF10">
    <property type="entry name" value="SENSOR PROTEIN RSTB"/>
    <property type="match status" value="1"/>
</dbReference>
<dbReference type="GO" id="GO:0004673">
    <property type="term" value="F:protein histidine kinase activity"/>
    <property type="evidence" value="ECO:0007669"/>
    <property type="project" value="UniProtKB-EC"/>
</dbReference>